<dbReference type="Proteomes" id="UP000008792">
    <property type="component" value="Unassembled WGS sequence"/>
</dbReference>
<accession>B4M8W4</accession>
<name>B4M8W4_DROVI</name>
<reference evidence="2 3" key="1">
    <citation type="journal article" date="2007" name="Nature">
        <title>Evolution of genes and genomes on the Drosophila phylogeny.</title>
        <authorList>
            <consortium name="Drosophila 12 Genomes Consortium"/>
            <person name="Clark A.G."/>
            <person name="Eisen M.B."/>
            <person name="Smith D.R."/>
            <person name="Bergman C.M."/>
            <person name="Oliver B."/>
            <person name="Markow T.A."/>
            <person name="Kaufman T.C."/>
            <person name="Kellis M."/>
            <person name="Gelbart W."/>
            <person name="Iyer V.N."/>
            <person name="Pollard D.A."/>
            <person name="Sackton T.B."/>
            <person name="Larracuente A.M."/>
            <person name="Singh N.D."/>
            <person name="Abad J.P."/>
            <person name="Abt D.N."/>
            <person name="Adryan B."/>
            <person name="Aguade M."/>
            <person name="Akashi H."/>
            <person name="Anderson W.W."/>
            <person name="Aquadro C.F."/>
            <person name="Ardell D.H."/>
            <person name="Arguello R."/>
            <person name="Artieri C.G."/>
            <person name="Barbash D.A."/>
            <person name="Barker D."/>
            <person name="Barsanti P."/>
            <person name="Batterham P."/>
            <person name="Batzoglou S."/>
            <person name="Begun D."/>
            <person name="Bhutkar A."/>
            <person name="Blanco E."/>
            <person name="Bosak S.A."/>
            <person name="Bradley R.K."/>
            <person name="Brand A.D."/>
            <person name="Brent M.R."/>
            <person name="Brooks A.N."/>
            <person name="Brown R.H."/>
            <person name="Butlin R.K."/>
            <person name="Caggese C."/>
            <person name="Calvi B.R."/>
            <person name="Bernardo de Carvalho A."/>
            <person name="Caspi A."/>
            <person name="Castrezana S."/>
            <person name="Celniker S.E."/>
            <person name="Chang J.L."/>
            <person name="Chapple C."/>
            <person name="Chatterji S."/>
            <person name="Chinwalla A."/>
            <person name="Civetta A."/>
            <person name="Clifton S.W."/>
            <person name="Comeron J.M."/>
            <person name="Costello J.C."/>
            <person name="Coyne J.A."/>
            <person name="Daub J."/>
            <person name="David R.G."/>
            <person name="Delcher A.L."/>
            <person name="Delehaunty K."/>
            <person name="Do C.B."/>
            <person name="Ebling H."/>
            <person name="Edwards K."/>
            <person name="Eickbush T."/>
            <person name="Evans J.D."/>
            <person name="Filipski A."/>
            <person name="Findeiss S."/>
            <person name="Freyhult E."/>
            <person name="Fulton L."/>
            <person name="Fulton R."/>
            <person name="Garcia A.C."/>
            <person name="Gardiner A."/>
            <person name="Garfield D.A."/>
            <person name="Garvin B.E."/>
            <person name="Gibson G."/>
            <person name="Gilbert D."/>
            <person name="Gnerre S."/>
            <person name="Godfrey J."/>
            <person name="Good R."/>
            <person name="Gotea V."/>
            <person name="Gravely B."/>
            <person name="Greenberg A.J."/>
            <person name="Griffiths-Jones S."/>
            <person name="Gross S."/>
            <person name="Guigo R."/>
            <person name="Gustafson E.A."/>
            <person name="Haerty W."/>
            <person name="Hahn M.W."/>
            <person name="Halligan D.L."/>
            <person name="Halpern A.L."/>
            <person name="Halter G.M."/>
            <person name="Han M.V."/>
            <person name="Heger A."/>
            <person name="Hillier L."/>
            <person name="Hinrichs A.S."/>
            <person name="Holmes I."/>
            <person name="Hoskins R.A."/>
            <person name="Hubisz M.J."/>
            <person name="Hultmark D."/>
            <person name="Huntley M.A."/>
            <person name="Jaffe D.B."/>
            <person name="Jagadeeshan S."/>
            <person name="Jeck W.R."/>
            <person name="Johnson J."/>
            <person name="Jones C.D."/>
            <person name="Jordan W.C."/>
            <person name="Karpen G.H."/>
            <person name="Kataoka E."/>
            <person name="Keightley P.D."/>
            <person name="Kheradpour P."/>
            <person name="Kirkness E.F."/>
            <person name="Koerich L.B."/>
            <person name="Kristiansen K."/>
            <person name="Kudrna D."/>
            <person name="Kulathinal R.J."/>
            <person name="Kumar S."/>
            <person name="Kwok R."/>
            <person name="Lander E."/>
            <person name="Langley C.H."/>
            <person name="Lapoint R."/>
            <person name="Lazzaro B.P."/>
            <person name="Lee S.J."/>
            <person name="Levesque L."/>
            <person name="Li R."/>
            <person name="Lin C.F."/>
            <person name="Lin M.F."/>
            <person name="Lindblad-Toh K."/>
            <person name="Llopart A."/>
            <person name="Long M."/>
            <person name="Low L."/>
            <person name="Lozovsky E."/>
            <person name="Lu J."/>
            <person name="Luo M."/>
            <person name="Machado C.A."/>
            <person name="Makalowski W."/>
            <person name="Marzo M."/>
            <person name="Matsuda M."/>
            <person name="Matzkin L."/>
            <person name="McAllister B."/>
            <person name="McBride C.S."/>
            <person name="McKernan B."/>
            <person name="McKernan K."/>
            <person name="Mendez-Lago M."/>
            <person name="Minx P."/>
            <person name="Mollenhauer M.U."/>
            <person name="Montooth K."/>
            <person name="Mount S.M."/>
            <person name="Mu X."/>
            <person name="Myers E."/>
            <person name="Negre B."/>
            <person name="Newfeld S."/>
            <person name="Nielsen R."/>
            <person name="Noor M.A."/>
            <person name="O'Grady P."/>
            <person name="Pachter L."/>
            <person name="Papaceit M."/>
            <person name="Parisi M.J."/>
            <person name="Parisi M."/>
            <person name="Parts L."/>
            <person name="Pedersen J.S."/>
            <person name="Pesole G."/>
            <person name="Phillippy A.M."/>
            <person name="Ponting C.P."/>
            <person name="Pop M."/>
            <person name="Porcelli D."/>
            <person name="Powell J.R."/>
            <person name="Prohaska S."/>
            <person name="Pruitt K."/>
            <person name="Puig M."/>
            <person name="Quesneville H."/>
            <person name="Ram K.R."/>
            <person name="Rand D."/>
            <person name="Rasmussen M.D."/>
            <person name="Reed L.K."/>
            <person name="Reenan R."/>
            <person name="Reily A."/>
            <person name="Remington K.A."/>
            <person name="Rieger T.T."/>
            <person name="Ritchie M.G."/>
            <person name="Robin C."/>
            <person name="Rogers Y.H."/>
            <person name="Rohde C."/>
            <person name="Rozas J."/>
            <person name="Rubenfield M.J."/>
            <person name="Ruiz A."/>
            <person name="Russo S."/>
            <person name="Salzberg S.L."/>
            <person name="Sanchez-Gracia A."/>
            <person name="Saranga D.J."/>
            <person name="Sato H."/>
            <person name="Schaeffer S.W."/>
            <person name="Schatz M.C."/>
            <person name="Schlenke T."/>
            <person name="Schwartz R."/>
            <person name="Segarra C."/>
            <person name="Singh R.S."/>
            <person name="Sirot L."/>
            <person name="Sirota M."/>
            <person name="Sisneros N.B."/>
            <person name="Smith C.D."/>
            <person name="Smith T.F."/>
            <person name="Spieth J."/>
            <person name="Stage D.E."/>
            <person name="Stark A."/>
            <person name="Stephan W."/>
            <person name="Strausberg R.L."/>
            <person name="Strempel S."/>
            <person name="Sturgill D."/>
            <person name="Sutton G."/>
            <person name="Sutton G.G."/>
            <person name="Tao W."/>
            <person name="Teichmann S."/>
            <person name="Tobari Y.N."/>
            <person name="Tomimura Y."/>
            <person name="Tsolas J.M."/>
            <person name="Valente V.L."/>
            <person name="Venter E."/>
            <person name="Venter J.C."/>
            <person name="Vicario S."/>
            <person name="Vieira F.G."/>
            <person name="Vilella A.J."/>
            <person name="Villasante A."/>
            <person name="Walenz B."/>
            <person name="Wang J."/>
            <person name="Wasserman M."/>
            <person name="Watts T."/>
            <person name="Wilson D."/>
            <person name="Wilson R.K."/>
            <person name="Wing R.A."/>
            <person name="Wolfner M.F."/>
            <person name="Wong A."/>
            <person name="Wong G.K."/>
            <person name="Wu C.I."/>
            <person name="Wu G."/>
            <person name="Yamamoto D."/>
            <person name="Yang H.P."/>
            <person name="Yang S.P."/>
            <person name="Yorke J.A."/>
            <person name="Yoshida K."/>
            <person name="Zdobnov E."/>
            <person name="Zhang P."/>
            <person name="Zhang Y."/>
            <person name="Zimin A.V."/>
            <person name="Baldwin J."/>
            <person name="Abdouelleil A."/>
            <person name="Abdulkadir J."/>
            <person name="Abebe A."/>
            <person name="Abera B."/>
            <person name="Abreu J."/>
            <person name="Acer S.C."/>
            <person name="Aftuck L."/>
            <person name="Alexander A."/>
            <person name="An P."/>
            <person name="Anderson E."/>
            <person name="Anderson S."/>
            <person name="Arachi H."/>
            <person name="Azer M."/>
            <person name="Bachantsang P."/>
            <person name="Barry A."/>
            <person name="Bayul T."/>
            <person name="Berlin A."/>
            <person name="Bessette D."/>
            <person name="Bloom T."/>
            <person name="Blye J."/>
            <person name="Boguslavskiy L."/>
            <person name="Bonnet C."/>
            <person name="Boukhgalter B."/>
            <person name="Bourzgui I."/>
            <person name="Brown A."/>
            <person name="Cahill P."/>
            <person name="Channer S."/>
            <person name="Cheshatsang Y."/>
            <person name="Chuda L."/>
            <person name="Citroen M."/>
            <person name="Collymore A."/>
            <person name="Cooke P."/>
            <person name="Costello M."/>
            <person name="D'Aco K."/>
            <person name="Daza R."/>
            <person name="De Haan G."/>
            <person name="DeGray S."/>
            <person name="DeMaso C."/>
            <person name="Dhargay N."/>
            <person name="Dooley K."/>
            <person name="Dooley E."/>
            <person name="Doricent M."/>
            <person name="Dorje P."/>
            <person name="Dorjee K."/>
            <person name="Dupes A."/>
            <person name="Elong R."/>
            <person name="Falk J."/>
            <person name="Farina A."/>
            <person name="Faro S."/>
            <person name="Ferguson D."/>
            <person name="Fisher S."/>
            <person name="Foley C.D."/>
            <person name="Franke A."/>
            <person name="Friedrich D."/>
            <person name="Gadbois L."/>
            <person name="Gearin G."/>
            <person name="Gearin C.R."/>
            <person name="Giannoukos G."/>
            <person name="Goode T."/>
            <person name="Graham J."/>
            <person name="Grandbois E."/>
            <person name="Grewal S."/>
            <person name="Gyaltsen K."/>
            <person name="Hafez N."/>
            <person name="Hagos B."/>
            <person name="Hall J."/>
            <person name="Henson C."/>
            <person name="Hollinger A."/>
            <person name="Honan T."/>
            <person name="Huard M.D."/>
            <person name="Hughes L."/>
            <person name="Hurhula B."/>
            <person name="Husby M.E."/>
            <person name="Kamat A."/>
            <person name="Kanga B."/>
            <person name="Kashin S."/>
            <person name="Khazanovich D."/>
            <person name="Kisner P."/>
            <person name="Lance K."/>
            <person name="Lara M."/>
            <person name="Lee W."/>
            <person name="Lennon N."/>
            <person name="Letendre F."/>
            <person name="LeVine R."/>
            <person name="Lipovsky A."/>
            <person name="Liu X."/>
            <person name="Liu J."/>
            <person name="Liu S."/>
            <person name="Lokyitsang T."/>
            <person name="Lokyitsang Y."/>
            <person name="Lubonja R."/>
            <person name="Lui A."/>
            <person name="MacDonald P."/>
            <person name="Magnisalis V."/>
            <person name="Maru K."/>
            <person name="Matthews C."/>
            <person name="McCusker W."/>
            <person name="McDonough S."/>
            <person name="Mehta T."/>
            <person name="Meldrim J."/>
            <person name="Meneus L."/>
            <person name="Mihai O."/>
            <person name="Mihalev A."/>
            <person name="Mihova T."/>
            <person name="Mittelman R."/>
            <person name="Mlenga V."/>
            <person name="Montmayeur A."/>
            <person name="Mulrain L."/>
            <person name="Navidi A."/>
            <person name="Naylor J."/>
            <person name="Negash T."/>
            <person name="Nguyen T."/>
            <person name="Nguyen N."/>
            <person name="Nicol R."/>
            <person name="Norbu C."/>
            <person name="Norbu N."/>
            <person name="Novod N."/>
            <person name="O'Neill B."/>
            <person name="Osman S."/>
            <person name="Markiewicz E."/>
            <person name="Oyono O.L."/>
            <person name="Patti C."/>
            <person name="Phunkhang P."/>
            <person name="Pierre F."/>
            <person name="Priest M."/>
            <person name="Raghuraman S."/>
            <person name="Rege F."/>
            <person name="Reyes R."/>
            <person name="Rise C."/>
            <person name="Rogov P."/>
            <person name="Ross K."/>
            <person name="Ryan E."/>
            <person name="Settipalli S."/>
            <person name="Shea T."/>
            <person name="Sherpa N."/>
            <person name="Shi L."/>
            <person name="Shih D."/>
            <person name="Sparrow T."/>
            <person name="Spaulding J."/>
            <person name="Stalker J."/>
            <person name="Stange-Thomann N."/>
            <person name="Stavropoulos S."/>
            <person name="Stone C."/>
            <person name="Strader C."/>
            <person name="Tesfaye S."/>
            <person name="Thomson T."/>
            <person name="Thoulutsang Y."/>
            <person name="Thoulutsang D."/>
            <person name="Topham K."/>
            <person name="Topping I."/>
            <person name="Tsamla T."/>
            <person name="Vassiliev H."/>
            <person name="Vo A."/>
            <person name="Wangchuk T."/>
            <person name="Wangdi T."/>
            <person name="Weiand M."/>
            <person name="Wilkinson J."/>
            <person name="Wilson A."/>
            <person name="Yadav S."/>
            <person name="Young G."/>
            <person name="Yu Q."/>
            <person name="Zembek L."/>
            <person name="Zhong D."/>
            <person name="Zimmer A."/>
            <person name="Zwirko Z."/>
            <person name="Jaffe D.B."/>
            <person name="Alvarez P."/>
            <person name="Brockman W."/>
            <person name="Butler J."/>
            <person name="Chin C."/>
            <person name="Gnerre S."/>
            <person name="Grabherr M."/>
            <person name="Kleber M."/>
            <person name="Mauceli E."/>
            <person name="MacCallum I."/>
        </authorList>
    </citation>
    <scope>NUCLEOTIDE SEQUENCE [LARGE SCALE GENOMIC DNA]</scope>
    <source>
        <strain evidence="3">Tucson 15010-1051.87</strain>
    </source>
</reference>
<dbReference type="Pfam" id="PF00687">
    <property type="entry name" value="Ribosomal_L1"/>
    <property type="match status" value="1"/>
</dbReference>
<dbReference type="InterPro" id="IPR023674">
    <property type="entry name" value="Ribosomal_uL1-like"/>
</dbReference>
<sequence length="573" mass="63963">MVKVQKPLPKSLKKKTKDDGVSKEKQKVNKGKLTSKAKQSAAITVDAKNMKTILEGKKSKAIEAKLKDVKLPQKSKPAKKPLVLAPPESPVAPKVAKKAVPAAAPKVTKTLKINKNEKEPILKSVEKPKPKTQAAINKKSEKEDNKTAALTTRSSKKQPPLAKEPKVAQKKLGEKKKAKLTTKKLSKAVGNKNVKEMGAKKPIAVKKKAQKDVELNYELNPFDEDKFHEIVSESNVHKVCSALMSQVAEEVKNHKAKPIFSDYRYMLQVCCYKIPSCPKRVAKLALKHSLVGAEDDVALIVTDLQRGARCDYEPTVQHYEDLLREHNVDQRLTVVPFNRLRNDMGTFEAKRKFLNSYDYLLCDGRISGQASAFLGKATQKPRNVLHAVRLSKVDQLSKEIARALCRTAYRQLRKGDLTTIPVGNHEHSGQELTENILFVIQQLQQQYPGGLANIRSMYLKIDIVGTTALPLYISMCAPPADTPYVVGPREQRMLKLKKQANEVLTKFALTKDVGFVKLTSDQVKRKAELREKRNALKAADSKEVDEETDVPPKKVRKTSALKKVKVANESDDQ</sequence>
<evidence type="ECO:0000256" key="1">
    <source>
        <dbReference type="SAM" id="MobiDB-lite"/>
    </source>
</evidence>
<feature type="compositionally biased region" description="Basic residues" evidence="1">
    <location>
        <begin position="553"/>
        <end position="565"/>
    </location>
</feature>
<feature type="compositionally biased region" description="Basic and acidic residues" evidence="1">
    <location>
        <begin position="16"/>
        <end position="27"/>
    </location>
</feature>
<dbReference type="OrthoDB" id="10251727at2759"/>
<dbReference type="SUPFAM" id="SSF56808">
    <property type="entry name" value="Ribosomal protein L1"/>
    <property type="match status" value="1"/>
</dbReference>
<gene>
    <name evidence="2" type="primary">Dvir\GJ18198</name>
    <name evidence="2" type="ORF">Dvir_GJ18198</name>
</gene>
<dbReference type="EMBL" id="CH940654">
    <property type="protein sequence ID" value="EDW57640.2"/>
    <property type="molecule type" value="Genomic_DNA"/>
</dbReference>
<organism evidence="2 3">
    <name type="scientific">Drosophila virilis</name>
    <name type="common">Fruit fly</name>
    <dbReference type="NCBI Taxonomy" id="7244"/>
    <lineage>
        <taxon>Eukaryota</taxon>
        <taxon>Metazoa</taxon>
        <taxon>Ecdysozoa</taxon>
        <taxon>Arthropoda</taxon>
        <taxon>Hexapoda</taxon>
        <taxon>Insecta</taxon>
        <taxon>Pterygota</taxon>
        <taxon>Neoptera</taxon>
        <taxon>Endopterygota</taxon>
        <taxon>Diptera</taxon>
        <taxon>Brachycera</taxon>
        <taxon>Muscomorpha</taxon>
        <taxon>Ephydroidea</taxon>
        <taxon>Drosophilidae</taxon>
        <taxon>Drosophila</taxon>
    </lineage>
</organism>
<evidence type="ECO:0008006" key="4">
    <source>
        <dbReference type="Google" id="ProtNLM"/>
    </source>
</evidence>
<feature type="region of interest" description="Disordered" evidence="1">
    <location>
        <begin position="534"/>
        <end position="573"/>
    </location>
</feature>
<dbReference type="AlphaFoldDB" id="B4M8W4"/>
<dbReference type="PROSITE" id="PS50890">
    <property type="entry name" value="PUA"/>
    <property type="match status" value="1"/>
</dbReference>
<feature type="compositionally biased region" description="Basic and acidic residues" evidence="1">
    <location>
        <begin position="114"/>
        <end position="129"/>
    </location>
</feature>
<evidence type="ECO:0000313" key="3">
    <source>
        <dbReference type="Proteomes" id="UP000008792"/>
    </source>
</evidence>
<keyword evidence="3" id="KW-1185">Reference proteome</keyword>
<dbReference type="HOGENOM" id="CLU_420512_0_0_1"/>
<feature type="region of interest" description="Disordered" evidence="1">
    <location>
        <begin position="1"/>
        <end position="39"/>
    </location>
</feature>
<dbReference type="KEGG" id="dvi:6634373"/>
<protein>
    <recommendedName>
        <fullName evidence="4">Ribosomal L1 domain-containing protein CG13096</fullName>
    </recommendedName>
</protein>
<dbReference type="FunCoup" id="B4M8W4">
    <property type="interactions" value="72"/>
</dbReference>
<feature type="region of interest" description="Disordered" evidence="1">
    <location>
        <begin position="69"/>
        <end position="180"/>
    </location>
</feature>
<evidence type="ECO:0000313" key="2">
    <source>
        <dbReference type="EMBL" id="EDW57640.2"/>
    </source>
</evidence>
<proteinExistence type="predicted"/>
<dbReference type="InParanoid" id="B4M8W4"/>
<dbReference type="STRING" id="7244.B4M8W4"/>
<feature type="compositionally biased region" description="Low complexity" evidence="1">
    <location>
        <begin position="1"/>
        <end position="10"/>
    </location>
</feature>
<dbReference type="eggNOG" id="KOG1685">
    <property type="taxonomic scope" value="Eukaryota"/>
</dbReference>
<feature type="compositionally biased region" description="Low complexity" evidence="1">
    <location>
        <begin position="80"/>
        <end position="107"/>
    </location>
</feature>
<dbReference type="InterPro" id="IPR028364">
    <property type="entry name" value="Ribosomal_uL1/biogenesis"/>
</dbReference>